<dbReference type="EMBL" id="DTBZ01000013">
    <property type="protein sequence ID" value="HGQ17436.1"/>
    <property type="molecule type" value="Genomic_DNA"/>
</dbReference>
<sequence length="75" mass="8658">MYLLYIFLVENVCESIAYIREGNSEKLYARDIATLVIEENKIVLIDIAGNTYTLTDAVLEYVDFVGHRIILRKTD</sequence>
<comment type="caution">
    <text evidence="1">The sequence shown here is derived from an EMBL/GenBank/DDBJ whole genome shotgun (WGS) entry which is preliminary data.</text>
</comment>
<organism evidence="1">
    <name type="scientific">Ignisphaera aggregans</name>
    <dbReference type="NCBI Taxonomy" id="334771"/>
    <lineage>
        <taxon>Archaea</taxon>
        <taxon>Thermoproteota</taxon>
        <taxon>Thermoprotei</taxon>
        <taxon>Desulfurococcales</taxon>
        <taxon>Desulfurococcaceae</taxon>
        <taxon>Ignisphaera</taxon>
    </lineage>
</organism>
<dbReference type="Pfam" id="PF10133">
    <property type="entry name" value="CooT"/>
    <property type="match status" value="1"/>
</dbReference>
<proteinExistence type="predicted"/>
<evidence type="ECO:0000313" key="1">
    <source>
        <dbReference type="EMBL" id="HGQ17436.1"/>
    </source>
</evidence>
<name>A0A7J3JMX3_9CREN</name>
<protein>
    <submittedName>
        <fullName evidence="1">CooT family nickel-binding protein</fullName>
    </submittedName>
</protein>
<dbReference type="InterPro" id="IPR019300">
    <property type="entry name" value="CooT"/>
</dbReference>
<reference evidence="1" key="1">
    <citation type="journal article" date="2020" name="mSystems">
        <title>Genome- and Community-Level Interaction Insights into Carbon Utilization and Element Cycling Functions of Hydrothermarchaeota in Hydrothermal Sediment.</title>
        <authorList>
            <person name="Zhou Z."/>
            <person name="Liu Y."/>
            <person name="Xu W."/>
            <person name="Pan J."/>
            <person name="Luo Z.H."/>
            <person name="Li M."/>
        </authorList>
    </citation>
    <scope>NUCLEOTIDE SEQUENCE [LARGE SCALE GENOMIC DNA]</scope>
    <source>
        <strain evidence="1">SpSt-657</strain>
    </source>
</reference>
<accession>A0A7J3JMX3</accession>
<dbReference type="AlphaFoldDB" id="A0A7J3JMX3"/>
<gene>
    <name evidence="1" type="ORF">ENU30_00435</name>
</gene>